<evidence type="ECO:0000313" key="1">
    <source>
        <dbReference type="EMBL" id="CAF1100274.1"/>
    </source>
</evidence>
<evidence type="ECO:0000313" key="2">
    <source>
        <dbReference type="Proteomes" id="UP000663879"/>
    </source>
</evidence>
<protein>
    <submittedName>
        <fullName evidence="1">Uncharacterized protein</fullName>
    </submittedName>
</protein>
<dbReference type="AlphaFoldDB" id="A0A814NZJ8"/>
<name>A0A814NZJ8_9BILA</name>
<organism evidence="1 2">
    <name type="scientific">Brachionus calyciflorus</name>
    <dbReference type="NCBI Taxonomy" id="104777"/>
    <lineage>
        <taxon>Eukaryota</taxon>
        <taxon>Metazoa</taxon>
        <taxon>Spiralia</taxon>
        <taxon>Gnathifera</taxon>
        <taxon>Rotifera</taxon>
        <taxon>Eurotatoria</taxon>
        <taxon>Monogononta</taxon>
        <taxon>Pseudotrocha</taxon>
        <taxon>Ploima</taxon>
        <taxon>Brachionidae</taxon>
        <taxon>Brachionus</taxon>
    </lineage>
</organism>
<dbReference type="EMBL" id="CAJNOC010007512">
    <property type="protein sequence ID" value="CAF1100274.1"/>
    <property type="molecule type" value="Genomic_DNA"/>
</dbReference>
<dbReference type="OrthoDB" id="10183603at2759"/>
<comment type="caution">
    <text evidence="1">The sequence shown here is derived from an EMBL/GenBank/DDBJ whole genome shotgun (WGS) entry which is preliminary data.</text>
</comment>
<proteinExistence type="predicted"/>
<accession>A0A814NZJ8</accession>
<dbReference type="Proteomes" id="UP000663879">
    <property type="component" value="Unassembled WGS sequence"/>
</dbReference>
<gene>
    <name evidence="1" type="ORF">OXX778_LOCUS21114</name>
</gene>
<reference evidence="1" key="1">
    <citation type="submission" date="2021-02" db="EMBL/GenBank/DDBJ databases">
        <authorList>
            <person name="Nowell W R."/>
        </authorList>
    </citation>
    <scope>NUCLEOTIDE SEQUENCE</scope>
    <source>
        <strain evidence="1">Ploen Becks lab</strain>
    </source>
</reference>
<keyword evidence="2" id="KW-1185">Reference proteome</keyword>
<sequence length="121" mass="15199">MIYNNFPIYENEDLENLEDEDFNYIESNLDKRNLERMYAERNIERQERDKAIEERKKFVTAEEIDLEVRKIWKTNAVSNKSKRMSHLDRKQTRRNIFKRIREEEEYNLHIRFLERQRQENN</sequence>